<feature type="domain" description="Laminin G" evidence="5">
    <location>
        <begin position="399"/>
        <end position="580"/>
    </location>
</feature>
<reference evidence="6 7" key="1">
    <citation type="submission" date="2018-03" db="EMBL/GenBank/DDBJ databases">
        <title>Genomic Encyclopedia of Type Strains, Phase III (KMG-III): the genomes of soil and plant-associated and newly described type strains.</title>
        <authorList>
            <person name="Whitman W."/>
        </authorList>
    </citation>
    <scope>NUCLEOTIDE SEQUENCE [LARGE SCALE GENOMIC DNA]</scope>
    <source>
        <strain evidence="6 7">CGMCC 4.7097</strain>
    </source>
</reference>
<dbReference type="Pfam" id="PF13385">
    <property type="entry name" value="Laminin_G_3"/>
    <property type="match status" value="3"/>
</dbReference>
<dbReference type="GO" id="GO:0006689">
    <property type="term" value="P:ganglioside catabolic process"/>
    <property type="evidence" value="ECO:0007669"/>
    <property type="project" value="TreeGrafter"/>
</dbReference>
<comment type="similarity">
    <text evidence="2">Belongs to the glycosyl hydrolase 33 family.</text>
</comment>
<evidence type="ECO:0000259" key="5">
    <source>
        <dbReference type="PROSITE" id="PS50025"/>
    </source>
</evidence>
<dbReference type="Gene3D" id="2.120.10.10">
    <property type="match status" value="1"/>
</dbReference>
<dbReference type="SUPFAM" id="SSF50939">
    <property type="entry name" value="Sialidases"/>
    <property type="match status" value="1"/>
</dbReference>
<proteinExistence type="inferred from homology"/>
<sequence length="980" mass="102283">MLVLALITPVPAWGGGVPGSPSSIGVEHVLFKAGTGGYGCYRIPALVRTAADTLLAFAEARESPSCADRGDIDIVVRRSTNDGRTWGPARVVLSGVPDDLEKPFTRGNPAPVVDRETGRVFLLSTSNEALPGGVRLPWVQHSDDDGVTWSAARQIPASFDGTTRGWFATGPSHGVQLRSGRLVVGAHQAVGNVVRAGVLYSSDHGETWQASQTPDSFVEGEVTPGEMSVAELPNGDVLVLGRNDIATGHHRTRAISTDGGTTVSASTPIPSLVTPAVQGAVLALRNGILLFSGPSDPQDRELMRIRYSTDGGVTWGAGGLIHASRAGYSDLAELSTGEIGLLYEGGQSFSADEIRFNRFTTQQAQVPGGTNPSADATPTAGPTSPDTTAHANDAYVRGTVNAGLTGQADVPYSRSLDVGAQDFTVETSFRHGGSTAAQALFWGFGQGVEVPQVWARIQSGRLVAWVRGTTSGATVSLDGAYADNAWHKLTLARVGDRVTLTVDGVSASATGVVGAVAKTRTGLRLGSRLDGADPFSGVLKDFVVRKAGVAVLNLPFQVVDGAVAPTRTKVALTDDLTGHCLAGTLLGGHRPLVPGKTGTALDVDATRPGVEVPYSPALDPGAGDFAFSLWFQRQGTVNQALLWAYGATTGKPSVWVRAQPGSDRLFGWVETDAGHVSVAVTDTSSATAFGDGAWHQLTLRRVGDRVEMSVDGGTPAVATGLTGSVSSTLGVRVGSKPDGTDVLDGRLDDVRLTVGTRATLWWGFEHQNTQAHDVVRTPPGPATADVSAHCHHSAVQGGAVTTTGVSGRGLAFDGVDDSVVVPYQALDGDFSIDFRMRYVAGTTDQVLVWAYDVGATERSLWLRAQPGQGRLLARVQTDAGPTSVTSVGAFGDGQWHHVVLRRVGGTLELLVDGTVRGSAAIKGSLTYGDTFAVDGLRLGARPDGADRFKGTLDEFRVQRGGTTITHLPFEVVTPGPFARG</sequence>
<dbReference type="SUPFAM" id="SSF49899">
    <property type="entry name" value="Concanavalin A-like lectins/glucanases"/>
    <property type="match status" value="3"/>
</dbReference>
<feature type="region of interest" description="Disordered" evidence="4">
    <location>
        <begin position="362"/>
        <end position="390"/>
    </location>
</feature>
<comment type="catalytic activity">
    <reaction evidence="1">
        <text>Hydrolysis of alpha-(2-&gt;3)-, alpha-(2-&gt;6)-, alpha-(2-&gt;8)- glycosidic linkages of terminal sialic acid residues in oligosaccharides, glycoproteins, glycolipids, colominic acid and synthetic substrates.</text>
        <dbReference type="EC" id="3.2.1.18"/>
    </reaction>
</comment>
<dbReference type="SMART" id="SM00282">
    <property type="entry name" value="LamG"/>
    <property type="match status" value="3"/>
</dbReference>
<dbReference type="InterPro" id="IPR011040">
    <property type="entry name" value="Sialidase"/>
</dbReference>
<feature type="domain" description="Laminin G" evidence="5">
    <location>
        <begin position="799"/>
        <end position="980"/>
    </location>
</feature>
<dbReference type="AlphaFoldDB" id="A0A2P8IEN9"/>
<keyword evidence="7" id="KW-1185">Reference proteome</keyword>
<dbReference type="Gene3D" id="2.60.120.200">
    <property type="match status" value="3"/>
</dbReference>
<dbReference type="InterPro" id="IPR001791">
    <property type="entry name" value="Laminin_G"/>
</dbReference>
<accession>A0A2P8IEN9</accession>
<evidence type="ECO:0000256" key="2">
    <source>
        <dbReference type="ARBA" id="ARBA00009348"/>
    </source>
</evidence>
<dbReference type="InterPro" id="IPR036278">
    <property type="entry name" value="Sialidase_sf"/>
</dbReference>
<dbReference type="CDD" id="cd00110">
    <property type="entry name" value="LamG"/>
    <property type="match status" value="1"/>
</dbReference>
<evidence type="ECO:0000256" key="4">
    <source>
        <dbReference type="SAM" id="MobiDB-lite"/>
    </source>
</evidence>
<organism evidence="6 7">
    <name type="scientific">Saccharothrix carnea</name>
    <dbReference type="NCBI Taxonomy" id="1280637"/>
    <lineage>
        <taxon>Bacteria</taxon>
        <taxon>Bacillati</taxon>
        <taxon>Actinomycetota</taxon>
        <taxon>Actinomycetes</taxon>
        <taxon>Pseudonocardiales</taxon>
        <taxon>Pseudonocardiaceae</taxon>
        <taxon>Saccharothrix</taxon>
    </lineage>
</organism>
<evidence type="ECO:0000256" key="1">
    <source>
        <dbReference type="ARBA" id="ARBA00000427"/>
    </source>
</evidence>
<dbReference type="PANTHER" id="PTHR10628">
    <property type="entry name" value="SIALIDASE"/>
    <property type="match status" value="1"/>
</dbReference>
<dbReference type="Proteomes" id="UP000241118">
    <property type="component" value="Unassembled WGS sequence"/>
</dbReference>
<dbReference type="GO" id="GO:0005737">
    <property type="term" value="C:cytoplasm"/>
    <property type="evidence" value="ECO:0007669"/>
    <property type="project" value="TreeGrafter"/>
</dbReference>
<dbReference type="EMBL" id="PYAX01000003">
    <property type="protein sequence ID" value="PSL56922.1"/>
    <property type="molecule type" value="Genomic_DNA"/>
</dbReference>
<evidence type="ECO:0000256" key="3">
    <source>
        <dbReference type="ARBA" id="ARBA00012733"/>
    </source>
</evidence>
<dbReference type="Pfam" id="PF13088">
    <property type="entry name" value="BNR_2"/>
    <property type="match status" value="1"/>
</dbReference>
<dbReference type="GO" id="GO:0004308">
    <property type="term" value="F:exo-alpha-sialidase activity"/>
    <property type="evidence" value="ECO:0007669"/>
    <property type="project" value="UniProtKB-EC"/>
</dbReference>
<dbReference type="GO" id="GO:0016020">
    <property type="term" value="C:membrane"/>
    <property type="evidence" value="ECO:0007669"/>
    <property type="project" value="TreeGrafter"/>
</dbReference>
<dbReference type="PANTHER" id="PTHR10628:SF30">
    <property type="entry name" value="EXO-ALPHA-SIALIDASE"/>
    <property type="match status" value="1"/>
</dbReference>
<dbReference type="InterPro" id="IPR026856">
    <property type="entry name" value="Sialidase_fam"/>
</dbReference>
<dbReference type="InterPro" id="IPR013320">
    <property type="entry name" value="ConA-like_dom_sf"/>
</dbReference>
<name>A0A2P8IEN9_SACCR</name>
<comment type="caution">
    <text evidence="6">The sequence shown here is derived from an EMBL/GenBank/DDBJ whole genome shotgun (WGS) entry which is preliminary data.</text>
</comment>
<dbReference type="GO" id="GO:0009313">
    <property type="term" value="P:oligosaccharide catabolic process"/>
    <property type="evidence" value="ECO:0007669"/>
    <property type="project" value="TreeGrafter"/>
</dbReference>
<dbReference type="CDD" id="cd15482">
    <property type="entry name" value="Sialidase_non-viral"/>
    <property type="match status" value="1"/>
</dbReference>
<dbReference type="EC" id="3.2.1.18" evidence="3"/>
<gene>
    <name evidence="6" type="ORF">B0I31_103682</name>
</gene>
<evidence type="ECO:0000313" key="6">
    <source>
        <dbReference type="EMBL" id="PSL56922.1"/>
    </source>
</evidence>
<dbReference type="PROSITE" id="PS50025">
    <property type="entry name" value="LAM_G_DOMAIN"/>
    <property type="match status" value="2"/>
</dbReference>
<evidence type="ECO:0000313" key="7">
    <source>
        <dbReference type="Proteomes" id="UP000241118"/>
    </source>
</evidence>
<protein>
    <recommendedName>
        <fullName evidence="3">exo-alpha-sialidase</fullName>
        <ecNumber evidence="3">3.2.1.18</ecNumber>
    </recommendedName>
</protein>